<keyword evidence="1" id="KW-0732">Signal</keyword>
<dbReference type="PROSITE" id="PS50948">
    <property type="entry name" value="PAN"/>
    <property type="match status" value="1"/>
</dbReference>
<dbReference type="InterPro" id="IPR003609">
    <property type="entry name" value="Pan_app"/>
</dbReference>
<accession>A0AAD9V377</accession>
<name>A0AAD9V377_ACRCE</name>
<feature type="domain" description="Apple" evidence="2">
    <location>
        <begin position="39"/>
        <end position="124"/>
    </location>
</feature>
<dbReference type="EMBL" id="JARQWQ010000039">
    <property type="protein sequence ID" value="KAK2559593.1"/>
    <property type="molecule type" value="Genomic_DNA"/>
</dbReference>
<protein>
    <recommendedName>
        <fullName evidence="2">Apple domain-containing protein</fullName>
    </recommendedName>
</protein>
<dbReference type="Pfam" id="PF00024">
    <property type="entry name" value="PAN_1"/>
    <property type="match status" value="1"/>
</dbReference>
<evidence type="ECO:0000313" key="4">
    <source>
        <dbReference type="Proteomes" id="UP001249851"/>
    </source>
</evidence>
<reference evidence="3" key="1">
    <citation type="journal article" date="2023" name="G3 (Bethesda)">
        <title>Whole genome assembly and annotation of the endangered Caribbean coral Acropora cervicornis.</title>
        <authorList>
            <person name="Selwyn J.D."/>
            <person name="Vollmer S.V."/>
        </authorList>
    </citation>
    <scope>NUCLEOTIDE SEQUENCE</scope>
    <source>
        <strain evidence="3">K2</strain>
    </source>
</reference>
<sequence>MKMHLSITVAWFVLAFLSLSKVAQQFSESQFEQGGYEVLQYGNFKEFLDHKLNISQVLASFLVKDYTDCAFECLDNIGCLSFNFATKPAIGTDQHSCHLLASDRFNQSTRLVPSDEFHHYTFWV</sequence>
<keyword evidence="4" id="KW-1185">Reference proteome</keyword>
<evidence type="ECO:0000313" key="3">
    <source>
        <dbReference type="EMBL" id="KAK2559593.1"/>
    </source>
</evidence>
<feature type="signal peptide" evidence="1">
    <location>
        <begin position="1"/>
        <end position="25"/>
    </location>
</feature>
<evidence type="ECO:0000256" key="1">
    <source>
        <dbReference type="SAM" id="SignalP"/>
    </source>
</evidence>
<dbReference type="Gene3D" id="3.50.4.10">
    <property type="entry name" value="Hepatocyte Growth Factor"/>
    <property type="match status" value="1"/>
</dbReference>
<comment type="caution">
    <text evidence="3">The sequence shown here is derived from an EMBL/GenBank/DDBJ whole genome shotgun (WGS) entry which is preliminary data.</text>
</comment>
<dbReference type="SUPFAM" id="SSF57414">
    <property type="entry name" value="Hairpin loop containing domain-like"/>
    <property type="match status" value="1"/>
</dbReference>
<dbReference type="Proteomes" id="UP001249851">
    <property type="component" value="Unassembled WGS sequence"/>
</dbReference>
<dbReference type="AlphaFoldDB" id="A0AAD9V377"/>
<feature type="chain" id="PRO_5042111557" description="Apple domain-containing protein" evidence="1">
    <location>
        <begin position="26"/>
        <end position="124"/>
    </location>
</feature>
<evidence type="ECO:0000259" key="2">
    <source>
        <dbReference type="PROSITE" id="PS50948"/>
    </source>
</evidence>
<proteinExistence type="predicted"/>
<organism evidence="3 4">
    <name type="scientific">Acropora cervicornis</name>
    <name type="common">Staghorn coral</name>
    <dbReference type="NCBI Taxonomy" id="6130"/>
    <lineage>
        <taxon>Eukaryota</taxon>
        <taxon>Metazoa</taxon>
        <taxon>Cnidaria</taxon>
        <taxon>Anthozoa</taxon>
        <taxon>Hexacorallia</taxon>
        <taxon>Scleractinia</taxon>
        <taxon>Astrocoeniina</taxon>
        <taxon>Acroporidae</taxon>
        <taxon>Acropora</taxon>
    </lineage>
</organism>
<reference evidence="3" key="2">
    <citation type="journal article" date="2023" name="Science">
        <title>Genomic signatures of disease resistance in endangered staghorn corals.</title>
        <authorList>
            <person name="Vollmer S.V."/>
            <person name="Selwyn J.D."/>
            <person name="Despard B.A."/>
            <person name="Roesel C.L."/>
        </authorList>
    </citation>
    <scope>NUCLEOTIDE SEQUENCE</scope>
    <source>
        <strain evidence="3">K2</strain>
    </source>
</reference>
<gene>
    <name evidence="3" type="ORF">P5673_017666</name>
</gene>